<dbReference type="Gene3D" id="3.30.70.2390">
    <property type="match status" value="1"/>
</dbReference>
<protein>
    <recommendedName>
        <fullName evidence="3">LytR/CpsA/Psr regulator C-terminal domain-containing protein</fullName>
    </recommendedName>
</protein>
<evidence type="ECO:0000313" key="5">
    <source>
        <dbReference type="Proteomes" id="UP000037247"/>
    </source>
</evidence>
<feature type="compositionally biased region" description="Low complexity" evidence="1">
    <location>
        <begin position="50"/>
        <end position="67"/>
    </location>
</feature>
<sequence length="159" mass="16432">MNADREPNRLPLRAGAMLLLAVAVVFVGLGWHSAATSGQSPDEDLREAQASVATTTTPASSSAANASTSERLCVINAGSVSGLASEVTDDLKAKGFNTASPANYDGGSFTENTILYRDSSHKADAEKVATALGSNPSVEQRPSSFTMCRDGLAVVVVTR</sequence>
<keyword evidence="2" id="KW-1133">Transmembrane helix</keyword>
<keyword evidence="2" id="KW-0472">Membrane</keyword>
<organism evidence="4 5">
    <name type="scientific">Gordonia jacobaea</name>
    <dbReference type="NCBI Taxonomy" id="122202"/>
    <lineage>
        <taxon>Bacteria</taxon>
        <taxon>Bacillati</taxon>
        <taxon>Actinomycetota</taxon>
        <taxon>Actinomycetes</taxon>
        <taxon>Mycobacteriales</taxon>
        <taxon>Gordoniaceae</taxon>
        <taxon>Gordonia</taxon>
    </lineage>
</organism>
<comment type="caution">
    <text evidence="4">The sequence shown here is derived from an EMBL/GenBank/DDBJ whole genome shotgun (WGS) entry which is preliminary data.</text>
</comment>
<evidence type="ECO:0000313" key="4">
    <source>
        <dbReference type="EMBL" id="KNA92340.1"/>
    </source>
</evidence>
<reference evidence="4 5" key="1">
    <citation type="submission" date="2015-05" db="EMBL/GenBank/DDBJ databases">
        <title>Draft genome sequence of the bacterium Gordonia jacobaea a new member of the Gordonia genus.</title>
        <authorList>
            <person name="Jimenez-Galisteo G."/>
            <person name="Dominguez A."/>
            <person name="Munoz E."/>
            <person name="Vinas M."/>
        </authorList>
    </citation>
    <scope>NUCLEOTIDE SEQUENCE [LARGE SCALE GENOMIC DNA]</scope>
    <source>
        <strain evidence="5">mv1</strain>
    </source>
</reference>
<dbReference type="RefSeq" id="WP_049697567.1">
    <property type="nucleotide sequence ID" value="NZ_JAQDQF010000002.1"/>
</dbReference>
<accession>A0ABR5IF46</accession>
<dbReference type="EMBL" id="LDTZ01000014">
    <property type="protein sequence ID" value="KNA92340.1"/>
    <property type="molecule type" value="Genomic_DNA"/>
</dbReference>
<name>A0ABR5IF46_9ACTN</name>
<evidence type="ECO:0000259" key="3">
    <source>
        <dbReference type="Pfam" id="PF13399"/>
    </source>
</evidence>
<feature type="region of interest" description="Disordered" evidence="1">
    <location>
        <begin position="36"/>
        <end position="67"/>
    </location>
</feature>
<dbReference type="Pfam" id="PF13399">
    <property type="entry name" value="LytR_C"/>
    <property type="match status" value="1"/>
</dbReference>
<keyword evidence="2" id="KW-0812">Transmembrane</keyword>
<dbReference type="Proteomes" id="UP000037247">
    <property type="component" value="Unassembled WGS sequence"/>
</dbReference>
<gene>
    <name evidence="4" type="ORF">ABW18_03025</name>
</gene>
<proteinExistence type="predicted"/>
<dbReference type="InterPro" id="IPR027381">
    <property type="entry name" value="LytR/CpsA/Psr_C"/>
</dbReference>
<evidence type="ECO:0000256" key="2">
    <source>
        <dbReference type="SAM" id="Phobius"/>
    </source>
</evidence>
<evidence type="ECO:0000256" key="1">
    <source>
        <dbReference type="SAM" id="MobiDB-lite"/>
    </source>
</evidence>
<feature type="domain" description="LytR/CpsA/Psr regulator C-terminal" evidence="3">
    <location>
        <begin position="74"/>
        <end position="155"/>
    </location>
</feature>
<keyword evidence="5" id="KW-1185">Reference proteome</keyword>
<feature type="transmembrane region" description="Helical" evidence="2">
    <location>
        <begin position="12"/>
        <end position="31"/>
    </location>
</feature>